<dbReference type="AlphaFoldDB" id="A0A938WWS9"/>
<gene>
    <name evidence="4" type="ORF">H7U32_08510</name>
</gene>
<dbReference type="GO" id="GO:0003677">
    <property type="term" value="F:DNA binding"/>
    <property type="evidence" value="ECO:0007669"/>
    <property type="project" value="UniProtKB-UniRule"/>
</dbReference>
<dbReference type="InterPro" id="IPR009057">
    <property type="entry name" value="Homeodomain-like_sf"/>
</dbReference>
<evidence type="ECO:0000256" key="1">
    <source>
        <dbReference type="ARBA" id="ARBA00023125"/>
    </source>
</evidence>
<organism evidence="4 5">
    <name type="scientific">Bifidobacterium pullorum subsp. saeculare</name>
    <dbReference type="NCBI Taxonomy" id="78257"/>
    <lineage>
        <taxon>Bacteria</taxon>
        <taxon>Bacillati</taxon>
        <taxon>Actinomycetota</taxon>
        <taxon>Actinomycetes</taxon>
        <taxon>Bifidobacteriales</taxon>
        <taxon>Bifidobacteriaceae</taxon>
        <taxon>Bifidobacterium</taxon>
    </lineage>
</organism>
<dbReference type="Pfam" id="PF00440">
    <property type="entry name" value="TetR_N"/>
    <property type="match status" value="1"/>
</dbReference>
<dbReference type="InterPro" id="IPR039532">
    <property type="entry name" value="TetR_C_Firmicutes"/>
</dbReference>
<protein>
    <submittedName>
        <fullName evidence="4">TetR/AcrR family transcriptional regulator</fullName>
    </submittedName>
</protein>
<sequence>MGKNSRYFETAELMDEALLSLLSDRDFEFVTVKEVCARAGVSRSTFYLHYESMDELLRESLRLTIDRFLARFERKSGTSFVDRLRSCPDDELYLVTSEFLIPYLEFVRDNRRLFTALLRNTESFRVDETYMALEQHVIAPVLDRFGVPESMRPYLMAFYLSGLMAIVGEWIRSGCRDAPERVAVIMERCCRRPAPCRPGLGGFSPVSLSPRSPA</sequence>
<reference evidence="4" key="2">
    <citation type="journal article" date="2021" name="Sci. Rep.">
        <title>The distribution of antibiotic resistance genes in chicken gut microbiota commensals.</title>
        <authorList>
            <person name="Juricova H."/>
            <person name="Matiasovicova J."/>
            <person name="Kubasova T."/>
            <person name="Cejkova D."/>
            <person name="Rychlik I."/>
        </authorList>
    </citation>
    <scope>NUCLEOTIDE SEQUENCE</scope>
    <source>
        <strain evidence="4">An836</strain>
    </source>
</reference>
<dbReference type="Gene3D" id="1.10.357.10">
    <property type="entry name" value="Tetracycline Repressor, domain 2"/>
    <property type="match status" value="1"/>
</dbReference>
<dbReference type="Pfam" id="PF14278">
    <property type="entry name" value="TetR_C_8"/>
    <property type="match status" value="1"/>
</dbReference>
<feature type="DNA-binding region" description="H-T-H motif" evidence="2">
    <location>
        <begin position="31"/>
        <end position="50"/>
    </location>
</feature>
<feature type="domain" description="HTH tetR-type" evidence="3">
    <location>
        <begin position="8"/>
        <end position="68"/>
    </location>
</feature>
<dbReference type="InterPro" id="IPR050624">
    <property type="entry name" value="HTH-type_Tx_Regulator"/>
</dbReference>
<evidence type="ECO:0000313" key="5">
    <source>
        <dbReference type="Proteomes" id="UP000718821"/>
    </source>
</evidence>
<dbReference type="InterPro" id="IPR001647">
    <property type="entry name" value="HTH_TetR"/>
</dbReference>
<dbReference type="PANTHER" id="PTHR43479:SF11">
    <property type="entry name" value="ACREF_ENVCD OPERON REPRESSOR-RELATED"/>
    <property type="match status" value="1"/>
</dbReference>
<accession>A0A938WWS9</accession>
<evidence type="ECO:0000259" key="3">
    <source>
        <dbReference type="PROSITE" id="PS50977"/>
    </source>
</evidence>
<proteinExistence type="predicted"/>
<dbReference type="SUPFAM" id="SSF46689">
    <property type="entry name" value="Homeodomain-like"/>
    <property type="match status" value="1"/>
</dbReference>
<keyword evidence="5" id="KW-1185">Reference proteome</keyword>
<evidence type="ECO:0000313" key="4">
    <source>
        <dbReference type="EMBL" id="MBM6700330.1"/>
    </source>
</evidence>
<keyword evidence="1 2" id="KW-0238">DNA-binding</keyword>
<reference evidence="4" key="1">
    <citation type="submission" date="2020-08" db="EMBL/GenBank/DDBJ databases">
        <authorList>
            <person name="Cejkova D."/>
            <person name="Kubasova T."/>
            <person name="Jahodarova E."/>
            <person name="Rychlik I."/>
        </authorList>
    </citation>
    <scope>NUCLEOTIDE SEQUENCE</scope>
    <source>
        <strain evidence="4">An836</strain>
    </source>
</reference>
<dbReference type="PANTHER" id="PTHR43479">
    <property type="entry name" value="ACREF/ENVCD OPERON REPRESSOR-RELATED"/>
    <property type="match status" value="1"/>
</dbReference>
<name>A0A938WWS9_9BIFI</name>
<dbReference type="EMBL" id="JACLYU010000024">
    <property type="protein sequence ID" value="MBM6700330.1"/>
    <property type="molecule type" value="Genomic_DNA"/>
</dbReference>
<comment type="caution">
    <text evidence="4">The sequence shown here is derived from an EMBL/GenBank/DDBJ whole genome shotgun (WGS) entry which is preliminary data.</text>
</comment>
<dbReference type="Proteomes" id="UP000718821">
    <property type="component" value="Unassembled WGS sequence"/>
</dbReference>
<dbReference type="PROSITE" id="PS50977">
    <property type="entry name" value="HTH_TETR_2"/>
    <property type="match status" value="1"/>
</dbReference>
<evidence type="ECO:0000256" key="2">
    <source>
        <dbReference type="PROSITE-ProRule" id="PRU00335"/>
    </source>
</evidence>